<keyword evidence="1" id="KW-0067">ATP-binding</keyword>
<keyword evidence="1" id="KW-0547">Nucleotide-binding</keyword>
<proteinExistence type="predicted"/>
<evidence type="ECO:0000313" key="2">
    <source>
        <dbReference type="Proteomes" id="UP001165960"/>
    </source>
</evidence>
<comment type="caution">
    <text evidence="1">The sequence shown here is derived from an EMBL/GenBank/DDBJ whole genome shotgun (WGS) entry which is preliminary data.</text>
</comment>
<keyword evidence="2" id="KW-1185">Reference proteome</keyword>
<reference evidence="1" key="1">
    <citation type="submission" date="2022-04" db="EMBL/GenBank/DDBJ databases">
        <title>Genome of the entomopathogenic fungus Entomophthora muscae.</title>
        <authorList>
            <person name="Elya C."/>
            <person name="Lovett B.R."/>
            <person name="Lee E."/>
            <person name="Macias A.M."/>
            <person name="Hajek A.E."/>
            <person name="De Bivort B.L."/>
            <person name="Kasson M.T."/>
            <person name="De Fine Licht H.H."/>
            <person name="Stajich J.E."/>
        </authorList>
    </citation>
    <scope>NUCLEOTIDE SEQUENCE</scope>
    <source>
        <strain evidence="1">Berkeley</strain>
    </source>
</reference>
<dbReference type="EMBL" id="QTSX02000071">
    <property type="protein sequence ID" value="KAJ9089017.1"/>
    <property type="molecule type" value="Genomic_DNA"/>
</dbReference>
<keyword evidence="1" id="KW-0347">Helicase</keyword>
<sequence length="551" mass="61000">MSNQNQDIHDLLNNIGSLDPASGFDKDLSSMLSSFGFDGQEKSGPAPTQREATNNTSNQRLGEDPSSKGRDSFGSEHRPSENSQPQKRDAWGEESAAAPSSFDAWASGGSTSEKPKQAPQASEKKEGGSNTNEETLLHFPYDIVEVKLADQQADVNSPLYSVHSFEELGLKGELLKGVYAMKYTKPSKIQERALPLLMANPPRNMIGQSQSGTGKTAAFVLAMLSRIDFELHEVQAICLAPTRELARQIMDVAKEMAQFTNAVLEFAIRENDRTGGLIKAHIVIGTPGTLISAIQRRRIATEHIKMYVLDEADTMLDMQGLGDQCSRIKKYLPTECQQVLFSATFPDSVREFAHFFAPEANEISLKQQELSIEAIKQFYLDCADNHERDNMLADLYGLMTIGQSIIFVNTRASAERIASFMTSEGHHVIALHGAQDLMERDQMIDTFRSGKAKVMVTTNVVARGIDISQVNLVINYDMPFDLDGKPDLETYLHRIGRTGRFGRSGVAINFVSNAQAYNAMITMENHFGQPVAKLEMSDYEATERILKKALK</sequence>
<dbReference type="EC" id="3.6.4.13" evidence="1"/>
<organism evidence="1 2">
    <name type="scientific">Entomophthora muscae</name>
    <dbReference type="NCBI Taxonomy" id="34485"/>
    <lineage>
        <taxon>Eukaryota</taxon>
        <taxon>Fungi</taxon>
        <taxon>Fungi incertae sedis</taxon>
        <taxon>Zoopagomycota</taxon>
        <taxon>Entomophthoromycotina</taxon>
        <taxon>Entomophthoromycetes</taxon>
        <taxon>Entomophthorales</taxon>
        <taxon>Entomophthoraceae</taxon>
        <taxon>Entomophthora</taxon>
    </lineage>
</organism>
<accession>A0ACC2UQ07</accession>
<dbReference type="Proteomes" id="UP001165960">
    <property type="component" value="Unassembled WGS sequence"/>
</dbReference>
<protein>
    <submittedName>
        <fullName evidence="1">RNA helicase required for poly(A+) mRNA export</fullName>
        <ecNumber evidence="1">3.6.4.13</ecNumber>
    </submittedName>
</protein>
<gene>
    <name evidence="1" type="primary">DBP5_3</name>
    <name evidence="1" type="ORF">DSO57_1017123</name>
</gene>
<keyword evidence="1" id="KW-0378">Hydrolase</keyword>
<evidence type="ECO:0000313" key="1">
    <source>
        <dbReference type="EMBL" id="KAJ9089017.1"/>
    </source>
</evidence>
<name>A0ACC2UQ07_9FUNG</name>